<organism evidence="2 3">
    <name type="scientific">Aspergillus avenaceus</name>
    <dbReference type="NCBI Taxonomy" id="36643"/>
    <lineage>
        <taxon>Eukaryota</taxon>
        <taxon>Fungi</taxon>
        <taxon>Dikarya</taxon>
        <taxon>Ascomycota</taxon>
        <taxon>Pezizomycotina</taxon>
        <taxon>Eurotiomycetes</taxon>
        <taxon>Eurotiomycetidae</taxon>
        <taxon>Eurotiales</taxon>
        <taxon>Aspergillaceae</taxon>
        <taxon>Aspergillus</taxon>
        <taxon>Aspergillus subgen. Circumdati</taxon>
    </lineage>
</organism>
<proteinExistence type="predicted"/>
<evidence type="ECO:0000313" key="3">
    <source>
        <dbReference type="Proteomes" id="UP000325780"/>
    </source>
</evidence>
<evidence type="ECO:0000256" key="1">
    <source>
        <dbReference type="SAM" id="Phobius"/>
    </source>
</evidence>
<dbReference type="AlphaFoldDB" id="A0A5N6TL79"/>
<sequence>MASGLILNPQTLLTTLPLASSTGTIVLATSELNFFSTFVHPELRKKSGSILPRYWEYLFPRALPLVLACNLTTIVSSACNIYFRSERRLLPVSKTTLYWLGLAGAIGHLCFVPSVAPPIKRMIEAKDEAVSEMKESHGNPLASLRRDIAALSSNCIKSISVDVIEKLQILRDVYFRMTG</sequence>
<dbReference type="OrthoDB" id="1523883at2759"/>
<protein>
    <submittedName>
        <fullName evidence="2">Uncharacterized protein</fullName>
    </submittedName>
</protein>
<keyword evidence="1" id="KW-0812">Transmembrane</keyword>
<evidence type="ECO:0000313" key="2">
    <source>
        <dbReference type="EMBL" id="KAE8147103.1"/>
    </source>
</evidence>
<dbReference type="EMBL" id="ML742225">
    <property type="protein sequence ID" value="KAE8147103.1"/>
    <property type="molecule type" value="Genomic_DNA"/>
</dbReference>
<keyword evidence="3" id="KW-1185">Reference proteome</keyword>
<gene>
    <name evidence="2" type="ORF">BDV25DRAFT_143062</name>
</gene>
<name>A0A5N6TL79_ASPAV</name>
<keyword evidence="1" id="KW-0472">Membrane</keyword>
<feature type="transmembrane region" description="Helical" evidence="1">
    <location>
        <begin position="95"/>
        <end position="116"/>
    </location>
</feature>
<dbReference type="Proteomes" id="UP000325780">
    <property type="component" value="Unassembled WGS sequence"/>
</dbReference>
<keyword evidence="1" id="KW-1133">Transmembrane helix</keyword>
<reference evidence="2 3" key="1">
    <citation type="submission" date="2019-04" db="EMBL/GenBank/DDBJ databases">
        <title>Friends and foes A comparative genomics study of 23 Aspergillus species from section Flavi.</title>
        <authorList>
            <consortium name="DOE Joint Genome Institute"/>
            <person name="Kjaerbolling I."/>
            <person name="Vesth T."/>
            <person name="Frisvad J.C."/>
            <person name="Nybo J.L."/>
            <person name="Theobald S."/>
            <person name="Kildgaard S."/>
            <person name="Isbrandt T."/>
            <person name="Kuo A."/>
            <person name="Sato A."/>
            <person name="Lyhne E.K."/>
            <person name="Kogle M.E."/>
            <person name="Wiebenga A."/>
            <person name="Kun R.S."/>
            <person name="Lubbers R.J."/>
            <person name="Makela M.R."/>
            <person name="Barry K."/>
            <person name="Chovatia M."/>
            <person name="Clum A."/>
            <person name="Daum C."/>
            <person name="Haridas S."/>
            <person name="He G."/>
            <person name="LaButti K."/>
            <person name="Lipzen A."/>
            <person name="Mondo S."/>
            <person name="Riley R."/>
            <person name="Salamov A."/>
            <person name="Simmons B.A."/>
            <person name="Magnuson J.K."/>
            <person name="Henrissat B."/>
            <person name="Mortensen U.H."/>
            <person name="Larsen T.O."/>
            <person name="Devries R.P."/>
            <person name="Grigoriev I.V."/>
            <person name="Machida M."/>
            <person name="Baker S.E."/>
            <person name="Andersen M.R."/>
        </authorList>
    </citation>
    <scope>NUCLEOTIDE SEQUENCE [LARGE SCALE GENOMIC DNA]</scope>
    <source>
        <strain evidence="2 3">IBT 18842</strain>
    </source>
</reference>
<accession>A0A5N6TL79</accession>
<feature type="transmembrane region" description="Helical" evidence="1">
    <location>
        <begin position="62"/>
        <end position="83"/>
    </location>
</feature>